<dbReference type="Gene3D" id="1.10.10.10">
    <property type="entry name" value="Winged helix-like DNA-binding domain superfamily/Winged helix DNA-binding domain"/>
    <property type="match status" value="1"/>
</dbReference>
<comment type="domain">
    <text evidence="9">Has 3 domains, the large (RuvB-L) and small ATPase (RuvB-S) domains and the C-terminal head (RuvB-H) domain. The head domain binds DNA, while the ATPase domains jointly bind ATP, ADP or are empty depending on the state of the subunit in the translocation cycle. During a single DNA translocation step the structure of each domain remains the same, but their relative positions change.</text>
</comment>
<dbReference type="InterPro" id="IPR027417">
    <property type="entry name" value="P-loop_NTPase"/>
</dbReference>
<dbReference type="Pfam" id="PF17864">
    <property type="entry name" value="AAA_lid_4"/>
    <property type="match status" value="1"/>
</dbReference>
<comment type="catalytic activity">
    <reaction evidence="9">
        <text>ATP + H2O = ADP + phosphate + H(+)</text>
        <dbReference type="Rhea" id="RHEA:13065"/>
        <dbReference type="ChEBI" id="CHEBI:15377"/>
        <dbReference type="ChEBI" id="CHEBI:15378"/>
        <dbReference type="ChEBI" id="CHEBI:30616"/>
        <dbReference type="ChEBI" id="CHEBI:43474"/>
        <dbReference type="ChEBI" id="CHEBI:456216"/>
    </reaction>
</comment>
<feature type="binding site" evidence="9">
    <location>
        <position position="25"/>
    </location>
    <ligand>
        <name>ATP</name>
        <dbReference type="ChEBI" id="CHEBI:30616"/>
    </ligand>
</feature>
<feature type="binding site" evidence="9">
    <location>
        <position position="70"/>
    </location>
    <ligand>
        <name>ATP</name>
        <dbReference type="ChEBI" id="CHEBI:30616"/>
    </ligand>
</feature>
<keyword evidence="3 9" id="KW-0227">DNA damage</keyword>
<keyword evidence="2 9" id="KW-0547">Nucleotide-binding</keyword>
<dbReference type="GO" id="GO:0005524">
    <property type="term" value="F:ATP binding"/>
    <property type="evidence" value="ECO:0007669"/>
    <property type="project" value="UniProtKB-UniRule"/>
</dbReference>
<feature type="binding site" evidence="9">
    <location>
        <position position="71"/>
    </location>
    <ligand>
        <name>Mg(2+)</name>
        <dbReference type="ChEBI" id="CHEBI:18420"/>
    </ligand>
</feature>
<keyword evidence="1 9" id="KW-0963">Cytoplasm</keyword>
<evidence type="ECO:0000259" key="10">
    <source>
        <dbReference type="SMART" id="SM00382"/>
    </source>
</evidence>
<dbReference type="NCBIfam" id="TIGR00635">
    <property type="entry name" value="ruvB"/>
    <property type="match status" value="1"/>
</dbReference>
<dbReference type="GO" id="GO:0016887">
    <property type="term" value="F:ATP hydrolysis activity"/>
    <property type="evidence" value="ECO:0007669"/>
    <property type="project" value="RHEA"/>
</dbReference>
<feature type="binding site" evidence="9">
    <location>
        <position position="315"/>
    </location>
    <ligand>
        <name>DNA</name>
        <dbReference type="ChEBI" id="CHEBI:16991"/>
    </ligand>
</feature>
<evidence type="ECO:0000256" key="4">
    <source>
        <dbReference type="ARBA" id="ARBA00022801"/>
    </source>
</evidence>
<dbReference type="Pfam" id="PF05491">
    <property type="entry name" value="WHD_RuvB"/>
    <property type="match status" value="1"/>
</dbReference>
<dbReference type="GO" id="GO:0048476">
    <property type="term" value="C:Holliday junction resolvase complex"/>
    <property type="evidence" value="ECO:0007669"/>
    <property type="project" value="UniProtKB-UniRule"/>
</dbReference>
<feature type="region of interest" description="Head domain (RuvB-H)" evidence="9">
    <location>
        <begin position="260"/>
        <end position="343"/>
    </location>
</feature>
<dbReference type="InterPro" id="IPR004605">
    <property type="entry name" value="DNA_helicase_Holl-junc_RuvB"/>
</dbReference>
<comment type="subcellular location">
    <subcellularLocation>
        <location evidence="9">Cytoplasm</location>
    </subcellularLocation>
</comment>
<dbReference type="InterPro" id="IPR036390">
    <property type="entry name" value="WH_DNA-bd_sf"/>
</dbReference>
<feature type="binding site" evidence="9">
    <location>
        <position position="320"/>
    </location>
    <ligand>
        <name>DNA</name>
        <dbReference type="ChEBI" id="CHEBI:16991"/>
    </ligand>
</feature>
<evidence type="ECO:0000256" key="9">
    <source>
        <dbReference type="HAMAP-Rule" id="MF_00016"/>
    </source>
</evidence>
<protein>
    <recommendedName>
        <fullName evidence="9">Holliday junction branch migration complex subunit RuvB</fullName>
        <ecNumber evidence="9">3.6.4.-</ecNumber>
    </recommendedName>
</protein>
<dbReference type="PANTHER" id="PTHR42848:SF1">
    <property type="entry name" value="HOLLIDAY JUNCTION BRANCH MIGRATION COMPLEX SUBUNIT RUVB"/>
    <property type="match status" value="1"/>
</dbReference>
<feature type="binding site" evidence="9">
    <location>
        <position position="26"/>
    </location>
    <ligand>
        <name>ATP</name>
        <dbReference type="ChEBI" id="CHEBI:30616"/>
    </ligand>
</feature>
<dbReference type="Gene3D" id="1.10.8.60">
    <property type="match status" value="1"/>
</dbReference>
<evidence type="ECO:0000256" key="7">
    <source>
        <dbReference type="ARBA" id="ARBA00023172"/>
    </source>
</evidence>
<comment type="subunit">
    <text evidence="9">Homohexamer. Forms an RuvA(8)-RuvB(12)-Holliday junction (HJ) complex. HJ DNA is sandwiched between 2 RuvA tetramers; dsDNA enters through RuvA and exits via RuvB. An RuvB hexamer assembles on each DNA strand where it exits the tetramer. Each RuvB hexamer is contacted by two RuvA subunits (via domain III) on 2 adjacent RuvB subunits; this complex drives branch migration. In the full resolvosome a probable DNA-RuvA(4)-RuvB(12)-RuvC(2) complex forms which resolves the HJ.</text>
</comment>
<feature type="binding site" evidence="9">
    <location>
        <position position="71"/>
    </location>
    <ligand>
        <name>ATP</name>
        <dbReference type="ChEBI" id="CHEBI:30616"/>
    </ligand>
</feature>
<feature type="binding site" evidence="9">
    <location>
        <position position="67"/>
    </location>
    <ligand>
        <name>ATP</name>
        <dbReference type="ChEBI" id="CHEBI:30616"/>
    </ligand>
</feature>
<evidence type="ECO:0000256" key="5">
    <source>
        <dbReference type="ARBA" id="ARBA00022840"/>
    </source>
</evidence>
<dbReference type="EMBL" id="MHWV01000015">
    <property type="protein sequence ID" value="OHB13981.1"/>
    <property type="molecule type" value="Genomic_DNA"/>
</dbReference>
<dbReference type="GO" id="GO:0009378">
    <property type="term" value="F:four-way junction helicase activity"/>
    <property type="evidence" value="ECO:0007669"/>
    <property type="project" value="InterPro"/>
</dbReference>
<keyword evidence="4 9" id="KW-0378">Hydrolase</keyword>
<evidence type="ECO:0000313" key="11">
    <source>
        <dbReference type="EMBL" id="OHB13981.1"/>
    </source>
</evidence>
<keyword evidence="6 9" id="KW-0238">DNA-binding</keyword>
<dbReference type="Proteomes" id="UP000178288">
    <property type="component" value="Unassembled WGS sequence"/>
</dbReference>
<proteinExistence type="inferred from homology"/>
<organism evidence="11 12">
    <name type="scientific">Candidatus Zambryskibacteria bacterium RIFCSPLOWO2_12_FULL_45_14</name>
    <dbReference type="NCBI Taxonomy" id="1802778"/>
    <lineage>
        <taxon>Bacteria</taxon>
        <taxon>Candidatus Zambryskiibacteriota</taxon>
    </lineage>
</organism>
<dbReference type="InterPro" id="IPR008823">
    <property type="entry name" value="RuvB_wg_C"/>
</dbReference>
<sequence>MSSKPQKKKEVPEENGYASFLDNELRPSSWKDYIGQKAVKDNLQILIRAATERGVPPEHVLFYGPPGLGKTTLAHLVAKETGRAIKITSGPAIERVGDLASILTNLATGDILFIDEIHRLNKTIEEVLYPAMESGVLDIIIGKGPSARTIQLELPAFTLLAATTRVAMISSPLRSRFSGGVFRLEFYTEDEIAEILGRSAKIIGVKVEDNARKEIAGRSRFTPRTANYLLKRARDFAQVEGRPLDKKTVELALKLLGIDEKGLSPSDRKLLEIIADKFGGGPVGLGTLAAALSEEEATIEEFNEPYLLQLGLIERTARGRALTPHAYEHLGKVPPANLQKKLI</sequence>
<dbReference type="CDD" id="cd00009">
    <property type="entry name" value="AAA"/>
    <property type="match status" value="1"/>
</dbReference>
<feature type="binding site" evidence="9">
    <location>
        <position position="72"/>
    </location>
    <ligand>
        <name>ATP</name>
        <dbReference type="ChEBI" id="CHEBI:30616"/>
    </ligand>
</feature>
<dbReference type="InterPro" id="IPR003593">
    <property type="entry name" value="AAA+_ATPase"/>
</dbReference>
<dbReference type="Pfam" id="PF05496">
    <property type="entry name" value="RuvB_N"/>
    <property type="match status" value="1"/>
</dbReference>
<feature type="domain" description="AAA+ ATPase" evidence="10">
    <location>
        <begin position="56"/>
        <end position="209"/>
    </location>
</feature>
<evidence type="ECO:0000256" key="3">
    <source>
        <dbReference type="ARBA" id="ARBA00022763"/>
    </source>
</evidence>
<feature type="binding site" evidence="9">
    <location>
        <position position="224"/>
    </location>
    <ligand>
        <name>ATP</name>
        <dbReference type="ChEBI" id="CHEBI:30616"/>
    </ligand>
</feature>
<evidence type="ECO:0000256" key="8">
    <source>
        <dbReference type="ARBA" id="ARBA00023204"/>
    </source>
</evidence>
<keyword evidence="11" id="KW-0347">Helicase</keyword>
<dbReference type="AlphaFoldDB" id="A0A1G2UX67"/>
<comment type="function">
    <text evidence="9">The RuvA-RuvB-RuvC complex processes Holliday junction (HJ) DNA during genetic recombination and DNA repair, while the RuvA-RuvB complex plays an important role in the rescue of blocked DNA replication forks via replication fork reversal (RFR). RuvA specifically binds to HJ cruciform DNA, conferring on it an open structure. The RuvB hexamer acts as an ATP-dependent pump, pulling dsDNA into and through the RuvAB complex. RuvB forms 2 homohexamers on either side of HJ DNA bound by 1 or 2 RuvA tetramers; 4 subunits per hexamer contact DNA at a time. Coordinated motions by a converter formed by DNA-disengaged RuvB subunits stimulates ATP hydrolysis and nucleotide exchange. Immobilization of the converter enables RuvB to convert the ATP-contained energy into a lever motion, pulling 2 nucleotides of DNA out of the RuvA tetramer per ATP hydrolyzed, thus driving DNA branch migration. The RuvB motors rotate together with the DNA substrate, which together with the progressing nucleotide cycle form the mechanistic basis for DNA recombination by continuous HJ branch migration. Branch migration allows RuvC to scan DNA until it finds its consensus sequence, where it cleaves and resolves cruciform DNA.</text>
</comment>
<dbReference type="GO" id="GO:0005737">
    <property type="term" value="C:cytoplasm"/>
    <property type="evidence" value="ECO:0007669"/>
    <property type="project" value="UniProtKB-SubCell"/>
</dbReference>
<evidence type="ECO:0000256" key="1">
    <source>
        <dbReference type="ARBA" id="ARBA00022490"/>
    </source>
</evidence>
<evidence type="ECO:0000313" key="12">
    <source>
        <dbReference type="Proteomes" id="UP000178288"/>
    </source>
</evidence>
<dbReference type="SUPFAM" id="SSF46785">
    <property type="entry name" value="Winged helix' DNA-binding domain"/>
    <property type="match status" value="1"/>
</dbReference>
<dbReference type="GO" id="GO:0006310">
    <property type="term" value="P:DNA recombination"/>
    <property type="evidence" value="ECO:0007669"/>
    <property type="project" value="UniProtKB-UniRule"/>
</dbReference>
<dbReference type="SUPFAM" id="SSF52540">
    <property type="entry name" value="P-loop containing nucleoside triphosphate hydrolases"/>
    <property type="match status" value="1"/>
</dbReference>
<dbReference type="HAMAP" id="MF_00016">
    <property type="entry name" value="DNA_HJ_migration_RuvB"/>
    <property type="match status" value="1"/>
</dbReference>
<comment type="similarity">
    <text evidence="9">Belongs to the RuvB family.</text>
</comment>
<name>A0A1G2UX67_9BACT</name>
<gene>
    <name evidence="9" type="primary">ruvB</name>
    <name evidence="11" type="ORF">A3G05_00930</name>
</gene>
<evidence type="ECO:0000256" key="2">
    <source>
        <dbReference type="ARBA" id="ARBA00022741"/>
    </source>
</evidence>
<keyword evidence="8 9" id="KW-0234">DNA repair</keyword>
<keyword evidence="5 9" id="KW-0067">ATP-binding</keyword>
<keyword evidence="7 9" id="KW-0233">DNA recombination</keyword>
<dbReference type="NCBIfam" id="NF000868">
    <property type="entry name" value="PRK00080.1"/>
    <property type="match status" value="1"/>
</dbReference>
<feature type="binding site" evidence="9">
    <location>
        <position position="176"/>
    </location>
    <ligand>
        <name>ATP</name>
        <dbReference type="ChEBI" id="CHEBI:30616"/>
    </ligand>
</feature>
<dbReference type="SMART" id="SM00382">
    <property type="entry name" value="AAA"/>
    <property type="match status" value="1"/>
</dbReference>
<dbReference type="EC" id="3.6.4.-" evidence="9"/>
<dbReference type="InterPro" id="IPR008824">
    <property type="entry name" value="RuvB-like_N"/>
</dbReference>
<reference evidence="11 12" key="1">
    <citation type="journal article" date="2016" name="Nat. Commun.">
        <title>Thousands of microbial genomes shed light on interconnected biogeochemical processes in an aquifer system.</title>
        <authorList>
            <person name="Anantharaman K."/>
            <person name="Brown C.T."/>
            <person name="Hug L.A."/>
            <person name="Sharon I."/>
            <person name="Castelle C.J."/>
            <person name="Probst A.J."/>
            <person name="Thomas B.C."/>
            <person name="Singh A."/>
            <person name="Wilkins M.J."/>
            <person name="Karaoz U."/>
            <person name="Brodie E.L."/>
            <person name="Williams K.H."/>
            <person name="Hubbard S.S."/>
            <person name="Banfield J.F."/>
        </authorList>
    </citation>
    <scope>NUCLEOTIDE SEQUENCE [LARGE SCALE GENOMIC DNA]</scope>
</reference>
<dbReference type="PANTHER" id="PTHR42848">
    <property type="match status" value="1"/>
</dbReference>
<evidence type="ECO:0000256" key="6">
    <source>
        <dbReference type="ARBA" id="ARBA00023125"/>
    </source>
</evidence>
<dbReference type="InterPro" id="IPR041445">
    <property type="entry name" value="AAA_lid_4"/>
</dbReference>
<dbReference type="GO" id="GO:0006281">
    <property type="term" value="P:DNA repair"/>
    <property type="evidence" value="ECO:0007669"/>
    <property type="project" value="UniProtKB-UniRule"/>
</dbReference>
<dbReference type="GO" id="GO:0000400">
    <property type="term" value="F:four-way junction DNA binding"/>
    <property type="evidence" value="ECO:0007669"/>
    <property type="project" value="UniProtKB-UniRule"/>
</dbReference>
<comment type="caution">
    <text evidence="9">Lacks conserved residue(s) required for the propagation of feature annotation.</text>
</comment>
<accession>A0A1G2UX67</accession>
<comment type="caution">
    <text evidence="11">The sequence shown here is derived from an EMBL/GenBank/DDBJ whole genome shotgun (WGS) entry which is preliminary data.</text>
</comment>
<dbReference type="InterPro" id="IPR036388">
    <property type="entry name" value="WH-like_DNA-bd_sf"/>
</dbReference>
<dbReference type="Gene3D" id="3.40.50.300">
    <property type="entry name" value="P-loop containing nucleotide triphosphate hydrolases"/>
    <property type="match status" value="1"/>
</dbReference>
<feature type="binding site" evidence="9">
    <location>
        <position position="187"/>
    </location>
    <ligand>
        <name>ATP</name>
        <dbReference type="ChEBI" id="CHEBI:30616"/>
    </ligand>
</feature>